<sequence>MDPTKLTTKVGIGVETEGLAPAVGGKEGTTKVFFGRVVCAVGLISAVVGAFSVDVSLEVVGIVLGALGYALDASKLGILTIVFSTIALVFLLAAGQGYVPGPWPIDSLAL</sequence>
<evidence type="ECO:0000313" key="2">
    <source>
        <dbReference type="EMBL" id="CAA9460343.1"/>
    </source>
</evidence>
<organism evidence="2">
    <name type="scientific">uncultured Rubrobacteraceae bacterium</name>
    <dbReference type="NCBI Taxonomy" id="349277"/>
    <lineage>
        <taxon>Bacteria</taxon>
        <taxon>Bacillati</taxon>
        <taxon>Actinomycetota</taxon>
        <taxon>Rubrobacteria</taxon>
        <taxon>Rubrobacterales</taxon>
        <taxon>Rubrobacteraceae</taxon>
        <taxon>environmental samples</taxon>
    </lineage>
</organism>
<dbReference type="EMBL" id="CADCVE010000077">
    <property type="protein sequence ID" value="CAA9460343.1"/>
    <property type="molecule type" value="Genomic_DNA"/>
</dbReference>
<reference evidence="2" key="1">
    <citation type="submission" date="2020-02" db="EMBL/GenBank/DDBJ databases">
        <authorList>
            <person name="Meier V. D."/>
        </authorList>
    </citation>
    <scope>NUCLEOTIDE SEQUENCE</scope>
    <source>
        <strain evidence="2">AVDCRST_MAG28</strain>
    </source>
</reference>
<keyword evidence="1" id="KW-0472">Membrane</keyword>
<evidence type="ECO:0000256" key="1">
    <source>
        <dbReference type="SAM" id="Phobius"/>
    </source>
</evidence>
<protein>
    <submittedName>
        <fullName evidence="2">Uncharacterized protein</fullName>
    </submittedName>
</protein>
<keyword evidence="1" id="KW-0812">Transmembrane</keyword>
<accession>A0A6J4R1Z6</accession>
<feature type="transmembrane region" description="Helical" evidence="1">
    <location>
        <begin position="33"/>
        <end position="64"/>
    </location>
</feature>
<feature type="transmembrane region" description="Helical" evidence="1">
    <location>
        <begin position="76"/>
        <end position="99"/>
    </location>
</feature>
<keyword evidence="1" id="KW-1133">Transmembrane helix</keyword>
<dbReference type="AlphaFoldDB" id="A0A6J4R1Z6"/>
<proteinExistence type="predicted"/>
<gene>
    <name evidence="2" type="ORF">AVDCRST_MAG28-3200</name>
</gene>
<name>A0A6J4R1Z6_9ACTN</name>